<organism evidence="1">
    <name type="scientific">viral metagenome</name>
    <dbReference type="NCBI Taxonomy" id="1070528"/>
    <lineage>
        <taxon>unclassified sequences</taxon>
        <taxon>metagenomes</taxon>
        <taxon>organismal metagenomes</taxon>
    </lineage>
</organism>
<evidence type="ECO:0000313" key="1">
    <source>
        <dbReference type="EMBL" id="QHU03186.1"/>
    </source>
</evidence>
<name>A0A6C0JEI7_9ZZZZ</name>
<reference evidence="1" key="1">
    <citation type="journal article" date="2020" name="Nature">
        <title>Giant virus diversity and host interactions through global metagenomics.</title>
        <authorList>
            <person name="Schulz F."/>
            <person name="Roux S."/>
            <person name="Paez-Espino D."/>
            <person name="Jungbluth S."/>
            <person name="Walsh D.A."/>
            <person name="Denef V.J."/>
            <person name="McMahon K.D."/>
            <person name="Konstantinidis K.T."/>
            <person name="Eloe-Fadrosh E.A."/>
            <person name="Kyrpides N.C."/>
            <person name="Woyke T."/>
        </authorList>
    </citation>
    <scope>NUCLEOTIDE SEQUENCE</scope>
    <source>
        <strain evidence="1">GVMAG-M-3300025890-48</strain>
    </source>
</reference>
<proteinExistence type="predicted"/>
<sequence length="297" mass="35416">MSFDNLDLDIENYSLDELLSLFNIPFDFSRKDLKIAKRIVLMTHPDKSGEKKEIFLFFSKAYKLIYSLYSFREKAEQDTSIEVNYEYENLNQSTEGVNDILKKFSNKKDFNFIFNKMFEKHKLEYDQDDGYGDWLKEEADVEQAHSKDDMNRIIENKKQNLRAIIVKKDILETGIGNESGHSNLTNKRPEYYQSKMFGNLQYDDVHKAYTESVVPVTEEDYKNKKKFKNISDMQQYRKQDYTKHFKESDHDEKLKMMRDEDNKESAYRAYELAKEHEKMKTANSKWLSNLLKLTNDS</sequence>
<dbReference type="EMBL" id="MN740371">
    <property type="protein sequence ID" value="QHU03186.1"/>
    <property type="molecule type" value="Genomic_DNA"/>
</dbReference>
<protein>
    <recommendedName>
        <fullName evidence="2">J domain-containing protein</fullName>
    </recommendedName>
</protein>
<evidence type="ECO:0008006" key="2">
    <source>
        <dbReference type="Google" id="ProtNLM"/>
    </source>
</evidence>
<dbReference type="AlphaFoldDB" id="A0A6C0JEI7"/>
<accession>A0A6C0JEI7</accession>